<dbReference type="PANTHER" id="PTHR28190">
    <property type="entry name" value="NUCLEAR MIGRATION PROTEIN NUM1"/>
    <property type="match status" value="1"/>
</dbReference>
<accession>A0A6A6VVQ3</accession>
<feature type="coiled-coil region" evidence="1">
    <location>
        <begin position="104"/>
        <end position="216"/>
    </location>
</feature>
<feature type="compositionally biased region" description="Basic and acidic residues" evidence="2">
    <location>
        <begin position="751"/>
        <end position="760"/>
    </location>
</feature>
<keyword evidence="5" id="KW-1185">Reference proteome</keyword>
<dbReference type="InterPro" id="IPR053005">
    <property type="entry name" value="Nuclear_Pos-Cytoskel_Interact"/>
</dbReference>
<dbReference type="InterPro" id="IPR024774">
    <property type="entry name" value="PH_dom-Mcp5-type"/>
</dbReference>
<feature type="region of interest" description="Disordered" evidence="2">
    <location>
        <begin position="227"/>
        <end position="281"/>
    </location>
</feature>
<dbReference type="GO" id="GO:0005938">
    <property type="term" value="C:cell cortex"/>
    <property type="evidence" value="ECO:0007669"/>
    <property type="project" value="InterPro"/>
</dbReference>
<feature type="region of interest" description="Disordered" evidence="2">
    <location>
        <begin position="737"/>
        <end position="955"/>
    </location>
</feature>
<feature type="compositionally biased region" description="Pro residues" evidence="2">
    <location>
        <begin position="42"/>
        <end position="57"/>
    </location>
</feature>
<evidence type="ECO:0000313" key="5">
    <source>
        <dbReference type="Proteomes" id="UP000799437"/>
    </source>
</evidence>
<feature type="compositionally biased region" description="Basic and acidic residues" evidence="2">
    <location>
        <begin position="691"/>
        <end position="707"/>
    </location>
</feature>
<dbReference type="Proteomes" id="UP000799437">
    <property type="component" value="Unassembled WGS sequence"/>
</dbReference>
<feature type="domain" description="Pleckstrin homology" evidence="3">
    <location>
        <begin position="996"/>
        <end position="1131"/>
    </location>
</feature>
<feature type="region of interest" description="Disordered" evidence="2">
    <location>
        <begin position="371"/>
        <end position="411"/>
    </location>
</feature>
<feature type="compositionally biased region" description="Polar residues" evidence="2">
    <location>
        <begin position="1318"/>
        <end position="1332"/>
    </location>
</feature>
<feature type="region of interest" description="Disordered" evidence="2">
    <location>
        <begin position="1"/>
        <end position="70"/>
    </location>
</feature>
<keyword evidence="1" id="KW-0175">Coiled coil</keyword>
<dbReference type="GO" id="GO:0005543">
    <property type="term" value="F:phospholipid binding"/>
    <property type="evidence" value="ECO:0007669"/>
    <property type="project" value="InterPro"/>
</dbReference>
<dbReference type="GO" id="GO:0000226">
    <property type="term" value="P:microtubule cytoskeleton organization"/>
    <property type="evidence" value="ECO:0007669"/>
    <property type="project" value="TreeGrafter"/>
</dbReference>
<feature type="compositionally biased region" description="Basic and acidic residues" evidence="2">
    <location>
        <begin position="385"/>
        <end position="403"/>
    </location>
</feature>
<feature type="compositionally biased region" description="Polar residues" evidence="2">
    <location>
        <begin position="498"/>
        <end position="509"/>
    </location>
</feature>
<reference evidence="4" key="1">
    <citation type="journal article" date="2020" name="Stud. Mycol.">
        <title>101 Dothideomycetes genomes: a test case for predicting lifestyles and emergence of pathogens.</title>
        <authorList>
            <person name="Haridas S."/>
            <person name="Albert R."/>
            <person name="Binder M."/>
            <person name="Bloem J."/>
            <person name="Labutti K."/>
            <person name="Salamov A."/>
            <person name="Andreopoulos B."/>
            <person name="Baker S."/>
            <person name="Barry K."/>
            <person name="Bills G."/>
            <person name="Bluhm B."/>
            <person name="Cannon C."/>
            <person name="Castanera R."/>
            <person name="Culley D."/>
            <person name="Daum C."/>
            <person name="Ezra D."/>
            <person name="Gonzalez J."/>
            <person name="Henrissat B."/>
            <person name="Kuo A."/>
            <person name="Liang C."/>
            <person name="Lipzen A."/>
            <person name="Lutzoni F."/>
            <person name="Magnuson J."/>
            <person name="Mondo S."/>
            <person name="Nolan M."/>
            <person name="Ohm R."/>
            <person name="Pangilinan J."/>
            <person name="Park H.-J."/>
            <person name="Ramirez L."/>
            <person name="Alfaro M."/>
            <person name="Sun H."/>
            <person name="Tritt A."/>
            <person name="Yoshinaga Y."/>
            <person name="Zwiers L.-H."/>
            <person name="Turgeon B."/>
            <person name="Goodwin S."/>
            <person name="Spatafora J."/>
            <person name="Crous P."/>
            <person name="Grigoriev I."/>
        </authorList>
    </citation>
    <scope>NUCLEOTIDE SEQUENCE</scope>
    <source>
        <strain evidence="4">CBS 121739</strain>
    </source>
</reference>
<feature type="region of interest" description="Disordered" evidence="2">
    <location>
        <begin position="691"/>
        <end position="725"/>
    </location>
</feature>
<feature type="region of interest" description="Disordered" evidence="2">
    <location>
        <begin position="640"/>
        <end position="675"/>
    </location>
</feature>
<feature type="compositionally biased region" description="Polar residues" evidence="2">
    <location>
        <begin position="549"/>
        <end position="560"/>
    </location>
</feature>
<evidence type="ECO:0000256" key="1">
    <source>
        <dbReference type="SAM" id="Coils"/>
    </source>
</evidence>
<dbReference type="Pfam" id="PF12814">
    <property type="entry name" value="Mcp5_PH"/>
    <property type="match status" value="1"/>
</dbReference>
<dbReference type="EMBL" id="ML996583">
    <property type="protein sequence ID" value="KAF2753794.1"/>
    <property type="molecule type" value="Genomic_DNA"/>
</dbReference>
<feature type="compositionally biased region" description="Basic and acidic residues" evidence="2">
    <location>
        <begin position="1354"/>
        <end position="1373"/>
    </location>
</feature>
<protein>
    <recommendedName>
        <fullName evidence="3">Pleckstrin homology domain-containing protein</fullName>
    </recommendedName>
</protein>
<dbReference type="GO" id="GO:0015631">
    <property type="term" value="F:tubulin binding"/>
    <property type="evidence" value="ECO:0007669"/>
    <property type="project" value="TreeGrafter"/>
</dbReference>
<evidence type="ECO:0000256" key="2">
    <source>
        <dbReference type="SAM" id="MobiDB-lite"/>
    </source>
</evidence>
<feature type="region of interest" description="Disordered" evidence="2">
    <location>
        <begin position="1318"/>
        <end position="1373"/>
    </location>
</feature>
<feature type="compositionally biased region" description="Polar residues" evidence="2">
    <location>
        <begin position="793"/>
        <end position="807"/>
    </location>
</feature>
<dbReference type="OrthoDB" id="2149224at2759"/>
<feature type="compositionally biased region" description="Polar residues" evidence="2">
    <location>
        <begin position="938"/>
        <end position="950"/>
    </location>
</feature>
<feature type="compositionally biased region" description="Polar residues" evidence="2">
    <location>
        <begin position="517"/>
        <end position="526"/>
    </location>
</feature>
<organism evidence="4 5">
    <name type="scientific">Pseudovirgaria hyperparasitica</name>
    <dbReference type="NCBI Taxonomy" id="470096"/>
    <lineage>
        <taxon>Eukaryota</taxon>
        <taxon>Fungi</taxon>
        <taxon>Dikarya</taxon>
        <taxon>Ascomycota</taxon>
        <taxon>Pezizomycotina</taxon>
        <taxon>Dothideomycetes</taxon>
        <taxon>Dothideomycetes incertae sedis</taxon>
        <taxon>Acrospermales</taxon>
        <taxon>Acrospermaceae</taxon>
        <taxon>Pseudovirgaria</taxon>
    </lineage>
</organism>
<dbReference type="PANTHER" id="PTHR28190:SF2">
    <property type="entry name" value="MIGRATION PROTEIN, PUTATIVE (AFU_ORTHOLOGUE AFUA_2G07730)-RELATED"/>
    <property type="match status" value="1"/>
</dbReference>
<dbReference type="Gene3D" id="1.10.287.1490">
    <property type="match status" value="1"/>
</dbReference>
<evidence type="ECO:0000259" key="3">
    <source>
        <dbReference type="Pfam" id="PF12814"/>
    </source>
</evidence>
<gene>
    <name evidence="4" type="ORF">EJ05DRAFT_171847</name>
</gene>
<proteinExistence type="predicted"/>
<feature type="region of interest" description="Disordered" evidence="2">
    <location>
        <begin position="444"/>
        <end position="584"/>
    </location>
</feature>
<name>A0A6A6VVQ3_9PEZI</name>
<feature type="compositionally biased region" description="Polar residues" evidence="2">
    <location>
        <begin position="20"/>
        <end position="39"/>
    </location>
</feature>
<evidence type="ECO:0000313" key="4">
    <source>
        <dbReference type="EMBL" id="KAF2753794.1"/>
    </source>
</evidence>
<dbReference type="GO" id="GO:0005739">
    <property type="term" value="C:mitochondrion"/>
    <property type="evidence" value="ECO:0007669"/>
    <property type="project" value="TreeGrafter"/>
</dbReference>
<sequence length="1373" mass="150803">MDYFSEQDVHHTPHAALPTPSDTPYHTPVPSSRRSSRFGTPSPLPLSSSPPPLPPDPASQATDPANDEKISILDPRRFTPTLHANLVSEILTLRRELDSKHRYIEGIETDLEAAKSENDALNQEISQRDKKNRSLKSQLKHFEDETMSALDQLAKEKEDITAANQELKTRLEASQKRVKIQDDESDRIHTEWEREKEQWEGEKRVYERRVHATETRLRIVLDELAAQQPAEAHGDSEAEDATMDSGLGNDSDTASNYSRSGSRTDSITRLSKHGRTMSNSSHKSIGRLYRFSTQSINGVESVQKVNGMSLADELKFDEEDEDLEEFELDSDDFPEHEMRARRALESRQSTYQDEKAKRILGLMNDSKADADVERSKSVESVTTRAESRTESRTEVRADSRMDRVQSSFDSTNARDSCDGWLRYRGTPSTVYEVESIDTTVPKPQYVDTGVQYSPPPSPVLAPVDSKDAEPVVVDESCNANEAHEVEANQRRKRVSLGPPNSTVQQSSEPMQDAAAMVSSSMQTTDHPLSPPATPKLEQSPPRKLGLLKTNVSTTATQTDPVNFADQSKDEVSHSKRSGPPSPITVPCIVISPTLSAPSSPRQAVLPPNTRNIAVQASFVHSVPMRSVSVQTESIRSATRFAKLPPHLLPSAIRSTPGTPEPGQEPDNKSRSELSQVSEKLLGRVALLRMAHEGASDPQKSDDTKTENRYPGNNDNGFIVQNKGEGIRRPFRTSSLFAGFTGASSDEDEDRGDASDEESKSSLRSTTTPGNRALKHGRPFGTPPTPVPEENENLSRSNSKDLSGTSPRASVEKQAKIVKPLQRSSSSKRLSGSIRRSALIHSGNAVHMQRSRSPSLGSTNSGDTRRYVTKPPFPVPTRSSSRRLPMSKSEGSQSPTHRPNGAMPGRLGGYKKHARQDSLRKVRSAAVIQRGARVRSRSPPLSAQPSESSQIPPMPNDVVASPQLSFSNSKFGHKADHSTNTILTGSGSVGSSVQSNSVVDAIAATMVGEWMWKYVRKRKSFGVTESPNDIADDGNGVRHRRWVWLSPYERSVMWSSKQPTSGTALLGKSGRKLTIQSVLDVPDNAPPPKMTSGQQVFNRSILILTPARALKFTAVSKERHYLWLTALSFLASSGNGHHEVETSTVADSTPPPIPTRAPPEIPKQQGSVAVRRPHIRDSVRLAKEKSQPSMHSGAYVEPIQEYYSSRASPSISDAALPPCVPRYGHGRKRSATGPRIPPPPINTSFRSFSSNQVPQIHSAGLQSTASSEYYAAASAPSSIYSPQSVVTSGRPSESSTIAHHNFFDAMGTVRMEAFVAETTRPNGEETTLISSMWGNGRKPIGRKRNNSQWSSSTNEGHRMLEELGYDPHDPFRGF</sequence>
<feature type="compositionally biased region" description="Polar residues" evidence="2">
    <location>
        <begin position="850"/>
        <end position="861"/>
    </location>
</feature>
<dbReference type="GO" id="GO:0032065">
    <property type="term" value="P:maintenance of protein location in cell cortex"/>
    <property type="evidence" value="ECO:0007669"/>
    <property type="project" value="InterPro"/>
</dbReference>
<feature type="compositionally biased region" description="Low complexity" evidence="2">
    <location>
        <begin position="822"/>
        <end position="836"/>
    </location>
</feature>
<dbReference type="RefSeq" id="XP_033596245.1">
    <property type="nucleotide sequence ID" value="XM_033739517.1"/>
</dbReference>
<feature type="compositionally biased region" description="Polar residues" evidence="2">
    <location>
        <begin position="248"/>
        <end position="269"/>
    </location>
</feature>
<dbReference type="GeneID" id="54480571"/>